<keyword evidence="5" id="KW-1185">Reference proteome</keyword>
<evidence type="ECO:0000313" key="4">
    <source>
        <dbReference type="EMBL" id="MDF3299810.1"/>
    </source>
</evidence>
<feature type="domain" description="DUF2510" evidence="3">
    <location>
        <begin position="5"/>
        <end position="36"/>
    </location>
</feature>
<reference evidence="4 5" key="1">
    <citation type="submission" date="2023-03" db="EMBL/GenBank/DDBJ databases">
        <title>Draft genome sequence of Streptomyces sp. K1PA1 isolated from peat swamp forest in Thailand.</title>
        <authorList>
            <person name="Klaysubun C."/>
            <person name="Duangmal K."/>
        </authorList>
    </citation>
    <scope>NUCLEOTIDE SEQUENCE [LARGE SCALE GENOMIC DNA]</scope>
    <source>
        <strain evidence="4 5">K1PA1</strain>
    </source>
</reference>
<proteinExistence type="predicted"/>
<feature type="region of interest" description="Disordered" evidence="1">
    <location>
        <begin position="19"/>
        <end position="50"/>
    </location>
</feature>
<accession>A0ABT6A7K8</accession>
<feature type="compositionally biased region" description="Low complexity" evidence="1">
    <location>
        <begin position="90"/>
        <end position="101"/>
    </location>
</feature>
<dbReference type="EMBL" id="JARJBB010000006">
    <property type="protein sequence ID" value="MDF3299810.1"/>
    <property type="molecule type" value="Genomic_DNA"/>
</dbReference>
<name>A0ABT6A7K8_9ACTN</name>
<keyword evidence="2" id="KW-1133">Transmembrane helix</keyword>
<evidence type="ECO:0000256" key="2">
    <source>
        <dbReference type="SAM" id="Phobius"/>
    </source>
</evidence>
<dbReference type="RefSeq" id="WP_276109580.1">
    <property type="nucleotide sequence ID" value="NZ_JARJBB010000006.1"/>
</dbReference>
<gene>
    <name evidence="4" type="ORF">P3H78_14470</name>
</gene>
<keyword evidence="2" id="KW-0812">Transmembrane</keyword>
<dbReference type="Proteomes" id="UP001221150">
    <property type="component" value="Unassembled WGS sequence"/>
</dbReference>
<keyword evidence="2" id="KW-0472">Membrane</keyword>
<dbReference type="InterPro" id="IPR018929">
    <property type="entry name" value="DUF2510"/>
</dbReference>
<evidence type="ECO:0000259" key="3">
    <source>
        <dbReference type="Pfam" id="PF10708"/>
    </source>
</evidence>
<comment type="caution">
    <text evidence="4">The sequence shown here is derived from an EMBL/GenBank/DDBJ whole genome shotgun (WGS) entry which is preliminary data.</text>
</comment>
<feature type="transmembrane region" description="Helical" evidence="2">
    <location>
        <begin position="58"/>
        <end position="77"/>
    </location>
</feature>
<organism evidence="4 5">
    <name type="scientific">Streptomyces tropicalis</name>
    <dbReference type="NCBI Taxonomy" id="3034234"/>
    <lineage>
        <taxon>Bacteria</taxon>
        <taxon>Bacillati</taxon>
        <taxon>Actinomycetota</taxon>
        <taxon>Actinomycetes</taxon>
        <taxon>Kitasatosporales</taxon>
        <taxon>Streptomycetaceae</taxon>
        <taxon>Streptomyces</taxon>
    </lineage>
</organism>
<feature type="region of interest" description="Disordered" evidence="1">
    <location>
        <begin position="82"/>
        <end position="119"/>
    </location>
</feature>
<sequence length="305" mass="30818">MTPPPGWYRDPDAPHLERWWDGAAWTQHRRPPEPAPGPGGAPLAPPPGLSAARDRRTALVAAGVVLAAAAVAGALVLGRGDGGGTGTGGTTAPAATSAAGTERSRTPSPAATDTGDPSAVVDQLNGITLPLPRGWERPQYVADDDVVMTTHGTYDCPGDNGQCRHGTVRTDTATAAAGTSPETLARQDIADAADQAYDHDTLDQKPFGGITSHRVVGSGQVAVAGRAGYFVRWRVRTAKGPGGYVESLAFPSSVGTEAPVVVRLAADAGPGAPPAADIDTITRGIRPVGDAATDGGVGSSIGPSH</sequence>
<protein>
    <submittedName>
        <fullName evidence="4">DUF2510 domain-containing protein</fullName>
    </submittedName>
</protein>
<feature type="compositionally biased region" description="Pro residues" evidence="1">
    <location>
        <begin position="33"/>
        <end position="48"/>
    </location>
</feature>
<evidence type="ECO:0000313" key="5">
    <source>
        <dbReference type="Proteomes" id="UP001221150"/>
    </source>
</evidence>
<dbReference type="Pfam" id="PF10708">
    <property type="entry name" value="DUF2510"/>
    <property type="match status" value="1"/>
</dbReference>
<evidence type="ECO:0000256" key="1">
    <source>
        <dbReference type="SAM" id="MobiDB-lite"/>
    </source>
</evidence>